<keyword evidence="2" id="KW-0547">Nucleotide-binding</keyword>
<protein>
    <submittedName>
        <fullName evidence="2">ATP-binding protein</fullName>
    </submittedName>
</protein>
<dbReference type="InterPro" id="IPR038461">
    <property type="entry name" value="Schlafen_AlbA_2_dom_sf"/>
</dbReference>
<dbReference type="PANTHER" id="PTHR30595">
    <property type="entry name" value="GLPR-RELATED TRANSCRIPTIONAL REPRESSOR"/>
    <property type="match status" value="1"/>
</dbReference>
<dbReference type="GO" id="GO:0005524">
    <property type="term" value="F:ATP binding"/>
    <property type="evidence" value="ECO:0007669"/>
    <property type="project" value="UniProtKB-KW"/>
</dbReference>
<organism evidence="2 3">
    <name type="scientific">Palleronia pontilimi</name>
    <dbReference type="NCBI Taxonomy" id="1964209"/>
    <lineage>
        <taxon>Bacteria</taxon>
        <taxon>Pseudomonadati</taxon>
        <taxon>Pseudomonadota</taxon>
        <taxon>Alphaproteobacteria</taxon>
        <taxon>Rhodobacterales</taxon>
        <taxon>Roseobacteraceae</taxon>
        <taxon>Palleronia</taxon>
    </lineage>
</organism>
<dbReference type="AlphaFoldDB" id="A0A934MCP9"/>
<dbReference type="RefSeq" id="WP_198915905.1">
    <property type="nucleotide sequence ID" value="NZ_JAEKPD010000007.1"/>
</dbReference>
<name>A0A934MCP9_9RHOB</name>
<dbReference type="PANTHER" id="PTHR30595:SF6">
    <property type="entry name" value="SCHLAFEN ALBA-2 DOMAIN-CONTAINING PROTEIN"/>
    <property type="match status" value="1"/>
</dbReference>
<comment type="caution">
    <text evidence="2">The sequence shown here is derived from an EMBL/GenBank/DDBJ whole genome shotgun (WGS) entry which is preliminary data.</text>
</comment>
<dbReference type="EMBL" id="JAEKPD010000007">
    <property type="protein sequence ID" value="MBJ3762735.1"/>
    <property type="molecule type" value="Genomic_DNA"/>
</dbReference>
<keyword evidence="2" id="KW-0067">ATP-binding</keyword>
<proteinExistence type="predicted"/>
<dbReference type="Gene3D" id="3.30.950.30">
    <property type="entry name" value="Schlafen, AAA domain"/>
    <property type="match status" value="1"/>
</dbReference>
<sequence>MTVSQEECLSRLSPIPVGDGFRVKSRESVDLEFKRELTLATFRKSLKTVAAFSNCKGGWIVFGVSDRPRNIVGIGAADLDDGQLSEQVIQSISPAPDWSMTYLDIFGLRVAIFEVFQNPRLPTIAIRDLSGGQGEDPLLRQGTVYTRRRGQTSPITGAEFTQMMRMRDDLTEARIFQFLGRGRDIGFDRAIVAGGKGEAQQDAERMTFYIPSSSASDLNIVDRARLIEEDGAPAYEIVGNVNLFAPGDIDPRLPMRAAETAASQLEEIHNIFGNDFPWTFSHLKKAASHLGFWRRTEGDGVNTGVEPLTGTTIYFRAGREEILNFARQNPSEFVDVVASQATRKRWRDAQELVQ</sequence>
<evidence type="ECO:0000259" key="1">
    <source>
        <dbReference type="Pfam" id="PF04326"/>
    </source>
</evidence>
<dbReference type="Pfam" id="PF04326">
    <property type="entry name" value="SLFN_AlbA_2"/>
    <property type="match status" value="1"/>
</dbReference>
<keyword evidence="3" id="KW-1185">Reference proteome</keyword>
<dbReference type="Proteomes" id="UP000642488">
    <property type="component" value="Unassembled WGS sequence"/>
</dbReference>
<feature type="domain" description="Schlafen AlbA-2" evidence="1">
    <location>
        <begin position="27"/>
        <end position="155"/>
    </location>
</feature>
<accession>A0A934MCP9</accession>
<reference evidence="2" key="1">
    <citation type="submission" date="2020-12" db="EMBL/GenBank/DDBJ databases">
        <title>Bacterial taxonomy.</title>
        <authorList>
            <person name="Pan X."/>
        </authorList>
    </citation>
    <scope>NUCLEOTIDE SEQUENCE</scope>
    <source>
        <strain evidence="2">KCTC 52957</strain>
    </source>
</reference>
<evidence type="ECO:0000313" key="2">
    <source>
        <dbReference type="EMBL" id="MBJ3762735.1"/>
    </source>
</evidence>
<dbReference type="InterPro" id="IPR007421">
    <property type="entry name" value="Schlafen_AlbA_2_dom"/>
</dbReference>
<evidence type="ECO:0000313" key="3">
    <source>
        <dbReference type="Proteomes" id="UP000642488"/>
    </source>
</evidence>
<gene>
    <name evidence="2" type="ORF">ILP92_08260</name>
</gene>